<reference evidence="1" key="1">
    <citation type="submission" date="2021-06" db="EMBL/GenBank/DDBJ databases">
        <authorList>
            <person name="Kallberg Y."/>
            <person name="Tangrot J."/>
            <person name="Rosling A."/>
        </authorList>
    </citation>
    <scope>NUCLEOTIDE SEQUENCE</scope>
    <source>
        <strain evidence="1">IL203A</strain>
    </source>
</reference>
<gene>
    <name evidence="1" type="ORF">DHETER_LOCUS4729</name>
</gene>
<sequence>FRRALRRIFGEALGETYKEEIYKRRTLRKIYKGEALEKIYRKYLELREYSALGEYSNLEECSDLEKYLNLEEHLVLEEHLTLKKYLVLKIFKFEEIFSSRETFRLRLENIQAESKEFKYESISDEEKTLLENIVTANNTQEESDRNSSILMDIVSIKPITLLSNYGKNILNNVKSTARKRYLTKHEESTTLTNNKLESKQSMLQKRKKEIQAYIQRRAKQIVNDQKKMLNSLLEWPFYKVVLDKVLVQNQDQEILLNDLVEVLEEVQTHFQKQFVDKENSYIEVEKL</sequence>
<proteinExistence type="predicted"/>
<comment type="caution">
    <text evidence="1">The sequence shown here is derived from an EMBL/GenBank/DDBJ whole genome shotgun (WGS) entry which is preliminary data.</text>
</comment>
<accession>A0ACA9LR38</accession>
<evidence type="ECO:0000313" key="1">
    <source>
        <dbReference type="EMBL" id="CAG8539285.1"/>
    </source>
</evidence>
<protein>
    <submittedName>
        <fullName evidence="1">12108_t:CDS:1</fullName>
    </submittedName>
</protein>
<organism evidence="1 2">
    <name type="scientific">Dentiscutata heterogama</name>
    <dbReference type="NCBI Taxonomy" id="1316150"/>
    <lineage>
        <taxon>Eukaryota</taxon>
        <taxon>Fungi</taxon>
        <taxon>Fungi incertae sedis</taxon>
        <taxon>Mucoromycota</taxon>
        <taxon>Glomeromycotina</taxon>
        <taxon>Glomeromycetes</taxon>
        <taxon>Diversisporales</taxon>
        <taxon>Gigasporaceae</taxon>
        <taxon>Dentiscutata</taxon>
    </lineage>
</organism>
<dbReference type="EMBL" id="CAJVPU010004879">
    <property type="protein sequence ID" value="CAG8539285.1"/>
    <property type="molecule type" value="Genomic_DNA"/>
</dbReference>
<keyword evidence="2" id="KW-1185">Reference proteome</keyword>
<feature type="non-terminal residue" evidence="1">
    <location>
        <position position="1"/>
    </location>
</feature>
<name>A0ACA9LR38_9GLOM</name>
<evidence type="ECO:0000313" key="2">
    <source>
        <dbReference type="Proteomes" id="UP000789702"/>
    </source>
</evidence>
<dbReference type="Proteomes" id="UP000789702">
    <property type="component" value="Unassembled WGS sequence"/>
</dbReference>